<evidence type="ECO:0000256" key="14">
    <source>
        <dbReference type="ARBA" id="ARBA00047899"/>
    </source>
</evidence>
<keyword evidence="10 16" id="KW-0547">Nucleotide-binding</keyword>
<keyword evidence="11 19" id="KW-0418">Kinase</keyword>
<dbReference type="GO" id="GO:0004674">
    <property type="term" value="F:protein serine/threonine kinase activity"/>
    <property type="evidence" value="ECO:0007669"/>
    <property type="project" value="UniProtKB-KW"/>
</dbReference>
<dbReference type="Proteomes" id="UP000001881">
    <property type="component" value="Unassembled WGS sequence"/>
</dbReference>
<evidence type="ECO:0000256" key="1">
    <source>
        <dbReference type="ARBA" id="ARBA00001946"/>
    </source>
</evidence>
<feature type="compositionally biased region" description="Low complexity" evidence="17">
    <location>
        <begin position="519"/>
        <end position="533"/>
    </location>
</feature>
<evidence type="ECO:0000256" key="7">
    <source>
        <dbReference type="ARBA" id="ARBA00022553"/>
    </source>
</evidence>
<evidence type="ECO:0000256" key="12">
    <source>
        <dbReference type="ARBA" id="ARBA00022840"/>
    </source>
</evidence>
<reference evidence="19 20" key="1">
    <citation type="journal article" date="2010" name="PLoS Genet.">
        <title>De novo assembly of a 40 Mb eukaryotic genome from short sequence reads: Sordaria macrospora, a model organism for fungal morphogenesis.</title>
        <authorList>
            <person name="Nowrousian M."/>
            <person name="Stajich J."/>
            <person name="Chu M."/>
            <person name="Engh I."/>
            <person name="Espagne E."/>
            <person name="Halliday K."/>
            <person name="Kamerewerd J."/>
            <person name="Kempken F."/>
            <person name="Knab B."/>
            <person name="Kuo H.C."/>
            <person name="Osiewacz H.D."/>
            <person name="Poeggeler S."/>
            <person name="Read N."/>
            <person name="Seiler S."/>
            <person name="Smith K."/>
            <person name="Zickler D."/>
            <person name="Kueck U."/>
            <person name="Freitag M."/>
        </authorList>
    </citation>
    <scope>NUCLEOTIDE SEQUENCE [LARGE SCALE GENOMIC DNA]</scope>
    <source>
        <strain evidence="20">ATCC MYA-333 / DSM 997 / K(L3346) / K-hell</strain>
        <tissue evidence="19">Mycelium</tissue>
    </source>
</reference>
<dbReference type="FunFam" id="3.30.200.20:FF:000488">
    <property type="entry name" value="Related to severin kinase"/>
    <property type="match status" value="1"/>
</dbReference>
<comment type="catalytic activity">
    <reaction evidence="15">
        <text>L-seryl-[protein] + ATP = O-phospho-L-seryl-[protein] + ADP + H(+)</text>
        <dbReference type="Rhea" id="RHEA:17989"/>
        <dbReference type="Rhea" id="RHEA-COMP:9863"/>
        <dbReference type="Rhea" id="RHEA-COMP:11604"/>
        <dbReference type="ChEBI" id="CHEBI:15378"/>
        <dbReference type="ChEBI" id="CHEBI:29999"/>
        <dbReference type="ChEBI" id="CHEBI:30616"/>
        <dbReference type="ChEBI" id="CHEBI:83421"/>
        <dbReference type="ChEBI" id="CHEBI:456216"/>
        <dbReference type="EC" id="2.7.11.1"/>
    </reaction>
</comment>
<keyword evidence="8" id="KW-0808">Transferase</keyword>
<feature type="compositionally biased region" description="Polar residues" evidence="17">
    <location>
        <begin position="370"/>
        <end position="388"/>
    </location>
</feature>
<feature type="compositionally biased region" description="Low complexity" evidence="17">
    <location>
        <begin position="741"/>
        <end position="761"/>
    </location>
</feature>
<feature type="compositionally biased region" description="Low complexity" evidence="17">
    <location>
        <begin position="589"/>
        <end position="600"/>
    </location>
</feature>
<keyword evidence="13" id="KW-0460">Magnesium</keyword>
<dbReference type="OMA" id="VINCETF"/>
<keyword evidence="20" id="KW-1185">Reference proteome</keyword>
<organism evidence="19 20">
    <name type="scientific">Sordaria macrospora (strain ATCC MYA-333 / DSM 997 / K(L3346) / K-hell)</name>
    <dbReference type="NCBI Taxonomy" id="771870"/>
    <lineage>
        <taxon>Eukaryota</taxon>
        <taxon>Fungi</taxon>
        <taxon>Dikarya</taxon>
        <taxon>Ascomycota</taxon>
        <taxon>Pezizomycotina</taxon>
        <taxon>Sordariomycetes</taxon>
        <taxon>Sordariomycetidae</taxon>
        <taxon>Sordariales</taxon>
        <taxon>Sordariaceae</taxon>
        <taxon>Sordaria</taxon>
    </lineage>
</organism>
<dbReference type="HOGENOM" id="CLU_000288_2_1_1"/>
<evidence type="ECO:0000256" key="5">
    <source>
        <dbReference type="ARBA" id="ARBA00022490"/>
    </source>
</evidence>
<evidence type="ECO:0000256" key="15">
    <source>
        <dbReference type="ARBA" id="ARBA00048679"/>
    </source>
</evidence>
<dbReference type="SUPFAM" id="SSF56112">
    <property type="entry name" value="Protein kinase-like (PK-like)"/>
    <property type="match status" value="1"/>
</dbReference>
<gene>
    <name evidence="19" type="ORF">SMAC_01456</name>
</gene>
<feature type="compositionally biased region" description="Low complexity" evidence="17">
    <location>
        <begin position="408"/>
        <end position="428"/>
    </location>
</feature>
<keyword evidence="6" id="KW-0723">Serine/threonine-protein kinase</keyword>
<dbReference type="EMBL" id="CABT02000004">
    <property type="protein sequence ID" value="CCC07892.1"/>
    <property type="molecule type" value="Genomic_DNA"/>
</dbReference>
<dbReference type="STRING" id="771870.F7VQV9"/>
<proteinExistence type="inferred from homology"/>
<comment type="caution">
    <text evidence="19">The sequence shown here is derived from an EMBL/GenBank/DDBJ whole genome shotgun (WGS) entry which is preliminary data.</text>
</comment>
<evidence type="ECO:0000259" key="18">
    <source>
        <dbReference type="PROSITE" id="PS50011"/>
    </source>
</evidence>
<dbReference type="AlphaFoldDB" id="F7VQV9"/>
<keyword evidence="12 16" id="KW-0067">ATP-binding</keyword>
<keyword evidence="7" id="KW-0597">Phosphoprotein</keyword>
<feature type="compositionally biased region" description="Basic and acidic residues" evidence="17">
    <location>
        <begin position="357"/>
        <end position="369"/>
    </location>
</feature>
<feature type="binding site" evidence="16">
    <location>
        <position position="48"/>
    </location>
    <ligand>
        <name>ATP</name>
        <dbReference type="ChEBI" id="CHEBI:30616"/>
    </ligand>
</feature>
<feature type="region of interest" description="Disordered" evidence="17">
    <location>
        <begin position="728"/>
        <end position="773"/>
    </location>
</feature>
<feature type="compositionally biased region" description="Polar residues" evidence="17">
    <location>
        <begin position="476"/>
        <end position="486"/>
    </location>
</feature>
<evidence type="ECO:0000313" key="20">
    <source>
        <dbReference type="Proteomes" id="UP000001881"/>
    </source>
</evidence>
<accession>F7VQV9</accession>
<dbReference type="PANTHER" id="PTHR48012">
    <property type="entry name" value="STERILE20-LIKE KINASE, ISOFORM B-RELATED"/>
    <property type="match status" value="1"/>
</dbReference>
<dbReference type="GO" id="GO:0046872">
    <property type="term" value="F:metal ion binding"/>
    <property type="evidence" value="ECO:0007669"/>
    <property type="project" value="UniProtKB-KW"/>
</dbReference>
<feature type="region of interest" description="Disordered" evidence="17">
    <location>
        <begin position="352"/>
        <end position="454"/>
    </location>
</feature>
<dbReference type="Pfam" id="PF00069">
    <property type="entry name" value="Pkinase"/>
    <property type="match status" value="1"/>
</dbReference>
<dbReference type="FunFam" id="1.10.510.10:FF:000411">
    <property type="entry name" value="Probable Ste20-like kinase Don3"/>
    <property type="match status" value="1"/>
</dbReference>
<dbReference type="CDD" id="cd06609">
    <property type="entry name" value="STKc_MST3_like"/>
    <property type="match status" value="1"/>
</dbReference>
<dbReference type="OrthoDB" id="248923at2759"/>
<sequence length="882" mass="98335">MADREYDEHEGSVDPELLYTKEFCIGGGSFGKVYKGVDKRSGQAVAIKVIDIESAEDEVEDIIQEIAILSELQSPYVTKYYGSYAKGAELWIVMEFCSGGSCADLMKPGLIGEDYIAIIVRELLLGLDYLHQDKKLHRDIKAANILLAANGQVKLADFGVSGQLSATMTKKNTFVGTPFWMAPEVIKQSGYDHKADIWSLGITALELAKGEPPYADIHPMKVLFLIPKNPPPRLEGNFSKGFKEFIELCLQRDPKERPTARELLKHPFIRRAKKTSYLTELIERYNRWAATHKQDDEEYNEPEQNHYVEQRKHINEDMWDFGTVRLVSDRGGVVHRPGMLNVMDESTLNARSGRANEIADNREDWRRESNQATSKLAVDTSGQGTARQASPARKPVTTPSLAMPPPTRVSVPSSPVKQQIQQLEQQSQKSRETPTPRTSLARPVSHVPLGSSPDYDRVLQEQLRRDIGGMNLGPAIQNSTQQQSALSPPQYNQQPSSSSSRTSAGPMKLSEIPPFRGGQQPQQQPLQKLTNQQINQQAPSTNKPFQQQQQQQAPLYHQPSRESLYRQQQQQPPPPQQQRQLNHQASREQVYQQHQRQQSQPSMLYHQPSRESLYQQQQQQQHNNNNNNKHHQQQQQQQANNNNNNNKQQQQQQQHWTATSLDNNNNNNKNNNNNNNNTGLQPLLTTTTTTTKQPAAATAATAATTASATTASATKFTASAAAFLWTLPRSSPSGSRIVSTSSNYGGLSTPSSSSTSLAAFPSPDPPSPSGELDALNDVIFPALEEALKRRQIMLQQTYRPEPGYAPSPPTPKQQRAEAANEKIRKLVYKLAHVCKEIDHYDKAEPVGMGKDVGGFLEGLLEEILVRVEPLDVLGPEDGGRGG</sequence>
<evidence type="ECO:0000256" key="10">
    <source>
        <dbReference type="ARBA" id="ARBA00022741"/>
    </source>
</evidence>
<evidence type="ECO:0000256" key="17">
    <source>
        <dbReference type="SAM" id="MobiDB-lite"/>
    </source>
</evidence>
<feature type="region of interest" description="Disordered" evidence="17">
    <location>
        <begin position="469"/>
        <end position="692"/>
    </location>
</feature>
<evidence type="ECO:0000256" key="4">
    <source>
        <dbReference type="ARBA" id="ARBA00012513"/>
    </source>
</evidence>
<feature type="compositionally biased region" description="Polar residues" evidence="17">
    <location>
        <begin position="534"/>
        <end position="545"/>
    </location>
</feature>
<name>F7VQV9_SORMK</name>
<comment type="cofactor">
    <cofactor evidence="1">
        <name>Mg(2+)</name>
        <dbReference type="ChEBI" id="CHEBI:18420"/>
    </cofactor>
</comment>
<evidence type="ECO:0000256" key="2">
    <source>
        <dbReference type="ARBA" id="ARBA00004496"/>
    </source>
</evidence>
<dbReference type="InParanoid" id="F7VQV9"/>
<dbReference type="InterPro" id="IPR017441">
    <property type="entry name" value="Protein_kinase_ATP_BS"/>
</dbReference>
<feature type="domain" description="Protein kinase" evidence="18">
    <location>
        <begin position="19"/>
        <end position="269"/>
    </location>
</feature>
<evidence type="ECO:0000256" key="11">
    <source>
        <dbReference type="ARBA" id="ARBA00022777"/>
    </source>
</evidence>
<dbReference type="SMART" id="SM00220">
    <property type="entry name" value="S_TKc"/>
    <property type="match status" value="1"/>
</dbReference>
<comment type="similarity">
    <text evidence="3">Belongs to the protein kinase superfamily. STE Ser/Thr protein kinase family. STE20 subfamily.</text>
</comment>
<keyword evidence="5" id="KW-0963">Cytoplasm</keyword>
<dbReference type="EC" id="2.7.11.1" evidence="4"/>
<evidence type="ECO:0000256" key="8">
    <source>
        <dbReference type="ARBA" id="ARBA00022679"/>
    </source>
</evidence>
<dbReference type="PANTHER" id="PTHR48012:SF10">
    <property type="entry name" value="FI20177P1"/>
    <property type="match status" value="1"/>
</dbReference>
<dbReference type="GO" id="GO:0005524">
    <property type="term" value="F:ATP binding"/>
    <property type="evidence" value="ECO:0007669"/>
    <property type="project" value="UniProtKB-UniRule"/>
</dbReference>
<evidence type="ECO:0000256" key="6">
    <source>
        <dbReference type="ARBA" id="ARBA00022527"/>
    </source>
</evidence>
<feature type="compositionally biased region" description="Low complexity" evidence="17">
    <location>
        <begin position="487"/>
        <end position="500"/>
    </location>
</feature>
<dbReference type="PROSITE" id="PS50011">
    <property type="entry name" value="PROTEIN_KINASE_DOM"/>
    <property type="match status" value="1"/>
</dbReference>
<feature type="compositionally biased region" description="Polar residues" evidence="17">
    <location>
        <begin position="728"/>
        <end position="740"/>
    </location>
</feature>
<dbReference type="InterPro" id="IPR000719">
    <property type="entry name" value="Prot_kinase_dom"/>
</dbReference>
<dbReference type="VEuPathDB" id="FungiDB:SMAC_01456"/>
<evidence type="ECO:0000256" key="9">
    <source>
        <dbReference type="ARBA" id="ARBA00022723"/>
    </source>
</evidence>
<evidence type="ECO:0000256" key="13">
    <source>
        <dbReference type="ARBA" id="ARBA00022842"/>
    </source>
</evidence>
<keyword evidence="9" id="KW-0479">Metal-binding</keyword>
<dbReference type="InterPro" id="IPR011009">
    <property type="entry name" value="Kinase-like_dom_sf"/>
</dbReference>
<evidence type="ECO:0000256" key="16">
    <source>
        <dbReference type="PROSITE-ProRule" id="PRU10141"/>
    </source>
</evidence>
<dbReference type="InterPro" id="IPR050629">
    <property type="entry name" value="STE20/SPS1-PAK"/>
</dbReference>
<comment type="subcellular location">
    <subcellularLocation>
        <location evidence="2">Cytoplasm</location>
    </subcellularLocation>
</comment>
<evidence type="ECO:0000256" key="3">
    <source>
        <dbReference type="ARBA" id="ARBA00008874"/>
    </source>
</evidence>
<dbReference type="eggNOG" id="KOG0201">
    <property type="taxonomic scope" value="Eukaryota"/>
</dbReference>
<comment type="catalytic activity">
    <reaction evidence="14">
        <text>L-threonyl-[protein] + ATP = O-phospho-L-threonyl-[protein] + ADP + H(+)</text>
        <dbReference type="Rhea" id="RHEA:46608"/>
        <dbReference type="Rhea" id="RHEA-COMP:11060"/>
        <dbReference type="Rhea" id="RHEA-COMP:11605"/>
        <dbReference type="ChEBI" id="CHEBI:15378"/>
        <dbReference type="ChEBI" id="CHEBI:30013"/>
        <dbReference type="ChEBI" id="CHEBI:30616"/>
        <dbReference type="ChEBI" id="CHEBI:61977"/>
        <dbReference type="ChEBI" id="CHEBI:456216"/>
        <dbReference type="EC" id="2.7.11.1"/>
    </reaction>
</comment>
<evidence type="ECO:0000313" key="19">
    <source>
        <dbReference type="EMBL" id="CCC07892.1"/>
    </source>
</evidence>
<feature type="compositionally biased region" description="Low complexity" evidence="17">
    <location>
        <begin position="615"/>
        <end position="692"/>
    </location>
</feature>
<dbReference type="Gene3D" id="1.10.510.10">
    <property type="entry name" value="Transferase(Phosphotransferase) domain 1"/>
    <property type="match status" value="1"/>
</dbReference>
<protein>
    <recommendedName>
        <fullName evidence="4">non-specific serine/threonine protein kinase</fullName>
        <ecNumber evidence="4">2.7.11.1</ecNumber>
    </recommendedName>
</protein>
<dbReference type="PROSITE" id="PS00107">
    <property type="entry name" value="PROTEIN_KINASE_ATP"/>
    <property type="match status" value="1"/>
</dbReference>
<dbReference type="GO" id="GO:0005737">
    <property type="term" value="C:cytoplasm"/>
    <property type="evidence" value="ECO:0007669"/>
    <property type="project" value="UniProtKB-SubCell"/>
</dbReference>